<keyword evidence="2" id="KW-1185">Reference proteome</keyword>
<protein>
    <submittedName>
        <fullName evidence="1">Oligosaccharide flippase family protein</fullName>
    </submittedName>
</protein>
<dbReference type="Proteomes" id="UP001163223">
    <property type="component" value="Chromosome"/>
</dbReference>
<dbReference type="EMBL" id="CP113520">
    <property type="protein sequence ID" value="WAJ31108.1"/>
    <property type="molecule type" value="Genomic_DNA"/>
</dbReference>
<reference evidence="1" key="1">
    <citation type="submission" date="2022-11" db="EMBL/GenBank/DDBJ databases">
        <title>beta-Carotene-producing bacterium, Jeongeuplla avenae sp. nov., alleviates the salt stress of Arabidopsis seedlings.</title>
        <authorList>
            <person name="Jiang L."/>
            <person name="Lee J."/>
        </authorList>
    </citation>
    <scope>NUCLEOTIDE SEQUENCE</scope>
    <source>
        <strain evidence="1">DY_R2A_6</strain>
    </source>
</reference>
<proteinExistence type="predicted"/>
<organism evidence="1 2">
    <name type="scientific">Antarcticirhabdus aurantiaca</name>
    <dbReference type="NCBI Taxonomy" id="2606717"/>
    <lineage>
        <taxon>Bacteria</taxon>
        <taxon>Pseudomonadati</taxon>
        <taxon>Pseudomonadota</taxon>
        <taxon>Alphaproteobacteria</taxon>
        <taxon>Hyphomicrobiales</taxon>
        <taxon>Aurantimonadaceae</taxon>
        <taxon>Antarcticirhabdus</taxon>
    </lineage>
</organism>
<accession>A0ACD4NWL8</accession>
<evidence type="ECO:0000313" key="2">
    <source>
        <dbReference type="Proteomes" id="UP001163223"/>
    </source>
</evidence>
<name>A0ACD4NWL8_9HYPH</name>
<sequence length="444" mass="47724">MNLSGKFVLRGTAWTVGTYGISTALRFGSNVVLSRLVVPEVFGIMLVINTLRAGIDLLSDVGIGQNIVHSPNGDDRRFRNTAWTVQVLRGALLFAVFVLAAPFLGSVYGLPSEAIQLSAFSLLILGFCSVSVHLLQRRLRIVTSNLFDLAMDVVGIALTIGLAYWWPSFWSLIIAGLVASTIRAAATYLLPEAPVRLDWKAEDARQILSFGKWIYLASMLAFLCASIDKLYLGSIVPLAVLGIYGIARNIADLPVALAGRIGYSIVFPLIAAERDLPREIMRGHLAPIRLKLLLACALCIGLAAGFADYAVRLVYDSRYHDAAWMLPILLLGAWGSVMCSVNEYLLLGLGKPLYGAAANVAKLAYLGLGMAVAWSVLGLVGAVAVIALADVSRYLIIAFGQGRERVVFLRQDMIATVLLVAVIAAISLARIEAGFGTTFDGLPL</sequence>
<gene>
    <name evidence="1" type="ORF">OXU80_13275</name>
</gene>
<evidence type="ECO:0000313" key="1">
    <source>
        <dbReference type="EMBL" id="WAJ31108.1"/>
    </source>
</evidence>